<evidence type="ECO:0000256" key="6">
    <source>
        <dbReference type="ARBA" id="ARBA00023303"/>
    </source>
</evidence>
<evidence type="ECO:0000256" key="3">
    <source>
        <dbReference type="ARBA" id="ARBA00022692"/>
    </source>
</evidence>
<feature type="transmembrane region" description="Helical" evidence="10">
    <location>
        <begin position="78"/>
        <end position="98"/>
    </location>
</feature>
<comment type="subcellular location">
    <subcellularLocation>
        <location evidence="1 10">Cell membrane</location>
        <topology evidence="1 10">Multi-pass membrane protein</topology>
    </subcellularLocation>
</comment>
<evidence type="ECO:0000256" key="5">
    <source>
        <dbReference type="ARBA" id="ARBA00023136"/>
    </source>
</evidence>
<dbReference type="PANTHER" id="PTHR28259">
    <property type="entry name" value="FLUORIDE EXPORT PROTEIN 1-RELATED"/>
    <property type="match status" value="1"/>
</dbReference>
<dbReference type="NCBIfam" id="TIGR00494">
    <property type="entry name" value="crcB"/>
    <property type="match status" value="1"/>
</dbReference>
<dbReference type="AlphaFoldDB" id="A0A2N7S5D2"/>
<evidence type="ECO:0000256" key="8">
    <source>
        <dbReference type="ARBA" id="ARBA00035585"/>
    </source>
</evidence>
<accession>A0A2N7S5D2</accession>
<dbReference type="Proteomes" id="UP000235739">
    <property type="component" value="Unassembled WGS sequence"/>
</dbReference>
<keyword evidence="10" id="KW-0406">Ion transport</keyword>
<keyword evidence="3 10" id="KW-0812">Transmembrane</keyword>
<protein>
    <recommendedName>
        <fullName evidence="10">Fluoride-specific ion channel FluC</fullName>
    </recommendedName>
</protein>
<comment type="catalytic activity">
    <reaction evidence="8">
        <text>fluoride(in) = fluoride(out)</text>
        <dbReference type="Rhea" id="RHEA:76159"/>
        <dbReference type="ChEBI" id="CHEBI:17051"/>
    </reaction>
    <physiologicalReaction direction="left-to-right" evidence="8">
        <dbReference type="Rhea" id="RHEA:76160"/>
    </physiologicalReaction>
</comment>
<sequence length="137" mass="14013">MGGPIPRRTSIVLSPGLFLIVSLCGGVGACLRFVLDALIKLWLPSSLPWGTILINISGSFALGLLTGLFAGGLLPEPWLVAAGTGLLGGYTTFSTASFETIRLLQAGQLAASLVNAAGTLLATVLATLLGFQVALLF</sequence>
<keyword evidence="6 10" id="KW-0407">Ion channel</keyword>
<comment type="caution">
    <text evidence="11">The sequence shown here is derived from an EMBL/GenBank/DDBJ whole genome shotgun (WGS) entry which is preliminary data.</text>
</comment>
<keyword evidence="10" id="KW-0813">Transport</keyword>
<feature type="transmembrane region" description="Helical" evidence="10">
    <location>
        <begin position="110"/>
        <end position="135"/>
    </location>
</feature>
<evidence type="ECO:0000313" key="12">
    <source>
        <dbReference type="Proteomes" id="UP000235739"/>
    </source>
</evidence>
<reference evidence="11 12" key="1">
    <citation type="journal article" date="2017" name="Elife">
        <title>Extensive horizontal gene transfer in cheese-associated bacteria.</title>
        <authorList>
            <person name="Bonham K.S."/>
            <person name="Wolfe B.E."/>
            <person name="Dutton R.J."/>
        </authorList>
    </citation>
    <scope>NUCLEOTIDE SEQUENCE [LARGE SCALE GENOMIC DNA]</scope>
    <source>
        <strain evidence="11 12">JB182</strain>
    </source>
</reference>
<dbReference type="GO" id="GO:0062054">
    <property type="term" value="F:fluoride channel activity"/>
    <property type="evidence" value="ECO:0007669"/>
    <property type="project" value="UniProtKB-UniRule"/>
</dbReference>
<name>A0A2N7S5D2_9MICC</name>
<comment type="activity regulation">
    <text evidence="10">Na(+) is not transported, but it plays an essential structural role and its presence is essential for fluoride channel function.</text>
</comment>
<gene>
    <name evidence="10 11" type="primary">crcB</name>
    <name evidence="10" type="synonym">fluC</name>
    <name evidence="11" type="ORF">CIK84_07310</name>
</gene>
<comment type="similarity">
    <text evidence="7 10">Belongs to the fluoride channel Fluc/FEX (TC 1.A.43) family.</text>
</comment>
<evidence type="ECO:0000256" key="2">
    <source>
        <dbReference type="ARBA" id="ARBA00022475"/>
    </source>
</evidence>
<evidence type="ECO:0000313" key="11">
    <source>
        <dbReference type="EMBL" id="PMQ21351.1"/>
    </source>
</evidence>
<dbReference type="InterPro" id="IPR003691">
    <property type="entry name" value="FluC"/>
</dbReference>
<keyword evidence="4 10" id="KW-1133">Transmembrane helix</keyword>
<keyword evidence="10" id="KW-0915">Sodium</keyword>
<dbReference type="GO" id="GO:0046872">
    <property type="term" value="F:metal ion binding"/>
    <property type="evidence" value="ECO:0007669"/>
    <property type="project" value="UniProtKB-KW"/>
</dbReference>
<evidence type="ECO:0000256" key="10">
    <source>
        <dbReference type="HAMAP-Rule" id="MF_00454"/>
    </source>
</evidence>
<organism evidence="11 12">
    <name type="scientific">Glutamicibacter arilaitensis</name>
    <dbReference type="NCBI Taxonomy" id="256701"/>
    <lineage>
        <taxon>Bacteria</taxon>
        <taxon>Bacillati</taxon>
        <taxon>Actinomycetota</taxon>
        <taxon>Actinomycetes</taxon>
        <taxon>Micrococcales</taxon>
        <taxon>Micrococcaceae</taxon>
        <taxon>Glutamicibacter</taxon>
    </lineage>
</organism>
<evidence type="ECO:0000256" key="4">
    <source>
        <dbReference type="ARBA" id="ARBA00022989"/>
    </source>
</evidence>
<keyword evidence="2 10" id="KW-1003">Cell membrane</keyword>
<feature type="transmembrane region" description="Helical" evidence="10">
    <location>
        <begin position="12"/>
        <end position="35"/>
    </location>
</feature>
<dbReference type="Pfam" id="PF02537">
    <property type="entry name" value="CRCB"/>
    <property type="match status" value="1"/>
</dbReference>
<keyword evidence="10" id="KW-0479">Metal-binding</keyword>
<dbReference type="GO" id="GO:0005886">
    <property type="term" value="C:plasma membrane"/>
    <property type="evidence" value="ECO:0007669"/>
    <property type="project" value="UniProtKB-SubCell"/>
</dbReference>
<dbReference type="GO" id="GO:0140114">
    <property type="term" value="P:cellular detoxification of fluoride"/>
    <property type="evidence" value="ECO:0007669"/>
    <property type="project" value="UniProtKB-UniRule"/>
</dbReference>
<proteinExistence type="inferred from homology"/>
<evidence type="ECO:0000256" key="1">
    <source>
        <dbReference type="ARBA" id="ARBA00004651"/>
    </source>
</evidence>
<feature type="transmembrane region" description="Helical" evidence="10">
    <location>
        <begin position="47"/>
        <end position="72"/>
    </location>
</feature>
<evidence type="ECO:0000256" key="7">
    <source>
        <dbReference type="ARBA" id="ARBA00035120"/>
    </source>
</evidence>
<dbReference type="HAMAP" id="MF_00454">
    <property type="entry name" value="FluC"/>
    <property type="match status" value="1"/>
</dbReference>
<dbReference type="EMBL" id="PNQX01000001">
    <property type="protein sequence ID" value="PMQ21351.1"/>
    <property type="molecule type" value="Genomic_DNA"/>
</dbReference>
<dbReference type="PROSITE" id="PS51257">
    <property type="entry name" value="PROKAR_LIPOPROTEIN"/>
    <property type="match status" value="1"/>
</dbReference>
<feature type="binding site" evidence="10">
    <location>
        <position position="88"/>
    </location>
    <ligand>
        <name>Na(+)</name>
        <dbReference type="ChEBI" id="CHEBI:29101"/>
        <note>structural</note>
    </ligand>
</feature>
<comment type="function">
    <text evidence="9 10">Fluoride-specific ion channel. Important for reducing fluoride concentration in the cell, thus reducing its toxicity.</text>
</comment>
<keyword evidence="5 10" id="KW-0472">Membrane</keyword>
<feature type="binding site" evidence="10">
    <location>
        <position position="91"/>
    </location>
    <ligand>
        <name>Na(+)</name>
        <dbReference type="ChEBI" id="CHEBI:29101"/>
        <note>structural</note>
    </ligand>
</feature>
<dbReference type="PANTHER" id="PTHR28259:SF1">
    <property type="entry name" value="FLUORIDE EXPORT PROTEIN 1-RELATED"/>
    <property type="match status" value="1"/>
</dbReference>
<evidence type="ECO:0000256" key="9">
    <source>
        <dbReference type="ARBA" id="ARBA00049940"/>
    </source>
</evidence>